<dbReference type="Proteomes" id="UP000184693">
    <property type="component" value="Unassembled WGS sequence"/>
</dbReference>
<dbReference type="RefSeq" id="WP_074267924.1">
    <property type="nucleotide sequence ID" value="NZ_FSRM01000002.1"/>
</dbReference>
<gene>
    <name evidence="2" type="ORF">SAMN05444168_6029</name>
</gene>
<dbReference type="Gene3D" id="3.30.750.180">
    <property type="entry name" value="GpdQ, beta-strand dimerisation domain"/>
    <property type="match status" value="1"/>
</dbReference>
<feature type="domain" description="Calcineurin-like phosphoesterase" evidence="1">
    <location>
        <begin position="23"/>
        <end position="203"/>
    </location>
</feature>
<dbReference type="InterPro" id="IPR029052">
    <property type="entry name" value="Metallo-depent_PP-like"/>
</dbReference>
<accession>A0A1N6K4R4</accession>
<dbReference type="EMBL" id="FSRM01000002">
    <property type="protein sequence ID" value="SIO51558.1"/>
    <property type="molecule type" value="Genomic_DNA"/>
</dbReference>
<sequence>MAQEKNAQQASKISTRGGPLVWMHIGDLHLTNAGLPNHLALRDIVLQDNAHLAGRIDFVVLPGDNTDDGTARQYEILRSELDQLELPIHIIPGDHDFKSGNLHAFHDVLGAEHVPKVITVGGYRCIFLDYVSAGTGGPDFRLGESQLAWLRAVLQSAAAEGRELVVFAHAYPADLADSVEANAFHGMLQEFRVAVVDMGHTHYNELANDGRTIYASTRSTGQIEEGPVGFSLLAVDEGVVSWRFKPLDEPWPVAMITSPADRRLITRPHLPNHVPSGQTTVRTKAWSARGVTRVDCRIDDSDWQPMNFVASKEIWTLDCKIPEGTFKVTVRATDQAGSTGFDRIEATTTFDETDEPRADGSDRDAIGAWEEKHILGTQLGPNRNGRKW</sequence>
<dbReference type="InterPro" id="IPR004843">
    <property type="entry name" value="Calcineurin-like_PHP"/>
</dbReference>
<dbReference type="InterPro" id="IPR042281">
    <property type="entry name" value="GpdQ_beta-strand"/>
</dbReference>
<dbReference type="PANTHER" id="PTHR43143:SF1">
    <property type="entry name" value="SERINE_THREONINE-PROTEIN PHOSPHATASE CPPED1"/>
    <property type="match status" value="1"/>
</dbReference>
<dbReference type="SUPFAM" id="SSF56300">
    <property type="entry name" value="Metallo-dependent phosphatases"/>
    <property type="match status" value="1"/>
</dbReference>
<protein>
    <submittedName>
        <fullName evidence="2">3',5'-cyclic AMP phosphodiesterase CpdA</fullName>
    </submittedName>
</protein>
<dbReference type="GO" id="GO:0016787">
    <property type="term" value="F:hydrolase activity"/>
    <property type="evidence" value="ECO:0007669"/>
    <property type="project" value="InterPro"/>
</dbReference>
<dbReference type="Pfam" id="PF00149">
    <property type="entry name" value="Metallophos"/>
    <property type="match status" value="1"/>
</dbReference>
<name>A0A1N6K4R4_9BURK</name>
<evidence type="ECO:0000313" key="2">
    <source>
        <dbReference type="EMBL" id="SIO51558.1"/>
    </source>
</evidence>
<dbReference type="Gene3D" id="3.60.21.40">
    <property type="entry name" value="GpdQ, catalytic alpha/beta sandwich domain"/>
    <property type="match status" value="1"/>
</dbReference>
<dbReference type="InterPro" id="IPR051918">
    <property type="entry name" value="STPP_CPPED1"/>
</dbReference>
<dbReference type="Gene3D" id="2.60.40.650">
    <property type="match status" value="1"/>
</dbReference>
<dbReference type="InterPro" id="IPR042283">
    <property type="entry name" value="GpdQ_catalytic"/>
</dbReference>
<dbReference type="InterPro" id="IPR014756">
    <property type="entry name" value="Ig_E-set"/>
</dbReference>
<evidence type="ECO:0000313" key="3">
    <source>
        <dbReference type="Proteomes" id="UP000184693"/>
    </source>
</evidence>
<dbReference type="AlphaFoldDB" id="A0A1N6K4R4"/>
<evidence type="ECO:0000259" key="1">
    <source>
        <dbReference type="Pfam" id="PF00149"/>
    </source>
</evidence>
<proteinExistence type="predicted"/>
<organism evidence="2 3">
    <name type="scientific">Paraburkholderia phenazinium</name>
    <dbReference type="NCBI Taxonomy" id="60549"/>
    <lineage>
        <taxon>Bacteria</taxon>
        <taxon>Pseudomonadati</taxon>
        <taxon>Pseudomonadota</taxon>
        <taxon>Betaproteobacteria</taxon>
        <taxon>Burkholderiales</taxon>
        <taxon>Burkholderiaceae</taxon>
        <taxon>Paraburkholderia</taxon>
    </lineage>
</organism>
<reference evidence="2 3" key="1">
    <citation type="submission" date="2016-11" db="EMBL/GenBank/DDBJ databases">
        <authorList>
            <person name="Jaros S."/>
            <person name="Januszkiewicz K."/>
            <person name="Wedrychowicz H."/>
        </authorList>
    </citation>
    <scope>NUCLEOTIDE SEQUENCE [LARGE SCALE GENOMIC DNA]</scope>
    <source>
        <strain evidence="2 3">GAS86</strain>
    </source>
</reference>
<dbReference type="PANTHER" id="PTHR43143">
    <property type="entry name" value="METALLOPHOSPHOESTERASE, CALCINEURIN SUPERFAMILY"/>
    <property type="match status" value="1"/>
</dbReference>
<dbReference type="SUPFAM" id="SSF81296">
    <property type="entry name" value="E set domains"/>
    <property type="match status" value="1"/>
</dbReference>